<name>A0ABU1FHU5_9MICO</name>
<reference evidence="2" key="1">
    <citation type="submission" date="2023-07" db="EMBL/GenBank/DDBJ databases">
        <title>Description of three actinobacteria isolated from air of manufacturing shop in a pharmaceutical factory.</title>
        <authorList>
            <person name="Zhang D.-F."/>
        </authorList>
    </citation>
    <scope>NUCLEOTIDE SEQUENCE [LARGE SCALE GENOMIC DNA]</scope>
    <source>
        <strain evidence="2">CCTCC AB 2011122</strain>
    </source>
</reference>
<dbReference type="RefSeq" id="WP_310519949.1">
    <property type="nucleotide sequence ID" value="NZ_BAABBS010000003.1"/>
</dbReference>
<dbReference type="Proteomes" id="UP001260072">
    <property type="component" value="Unassembled WGS sequence"/>
</dbReference>
<keyword evidence="2" id="KW-1185">Reference proteome</keyword>
<protein>
    <submittedName>
        <fullName evidence="1">TasA family protein</fullName>
    </submittedName>
</protein>
<proteinExistence type="predicted"/>
<accession>A0ABU1FHU5</accession>
<evidence type="ECO:0000313" key="2">
    <source>
        <dbReference type="Proteomes" id="UP001260072"/>
    </source>
</evidence>
<dbReference type="Pfam" id="PF12389">
    <property type="entry name" value="Peptidase_M73"/>
    <property type="match status" value="1"/>
</dbReference>
<sequence length="190" mass="19539">MDAITPQAPRATEKPRSRKRILVPLAGLLVAAAVTAGSGADFISNSVNSANAFNAGTLTQSNSKAGNAIFNVSNLKPGDVVNGKVTITNTGSLASNMKLTEDAVNNFVTKSNLTLVITQTGSQTPVWSGTFGALTTSGPIDLGTFAAGEAREYTFSVTLAQAATNAEQGKTATATYTWNGTQTAATTYDQ</sequence>
<comment type="caution">
    <text evidence="1">The sequence shown here is derived from an EMBL/GenBank/DDBJ whole genome shotgun (WGS) entry which is preliminary data.</text>
</comment>
<dbReference type="EMBL" id="JAVKGS010000001">
    <property type="protein sequence ID" value="MDR5691325.1"/>
    <property type="molecule type" value="Genomic_DNA"/>
</dbReference>
<dbReference type="InterPro" id="IPR022121">
    <property type="entry name" value="Peptidase_M73_camelysin"/>
</dbReference>
<organism evidence="1 2">
    <name type="scientific">Agromyces indicus</name>
    <dbReference type="NCBI Taxonomy" id="758919"/>
    <lineage>
        <taxon>Bacteria</taxon>
        <taxon>Bacillati</taxon>
        <taxon>Actinomycetota</taxon>
        <taxon>Actinomycetes</taxon>
        <taxon>Micrococcales</taxon>
        <taxon>Microbacteriaceae</taxon>
        <taxon>Agromyces</taxon>
    </lineage>
</organism>
<gene>
    <name evidence="1" type="ORF">RH861_04530</name>
</gene>
<evidence type="ECO:0000313" key="1">
    <source>
        <dbReference type="EMBL" id="MDR5691325.1"/>
    </source>
</evidence>